<feature type="compositionally biased region" description="Basic and acidic residues" evidence="1">
    <location>
        <begin position="32"/>
        <end position="41"/>
    </location>
</feature>
<gene>
    <name evidence="3" type="ORF">WMY93_015515</name>
</gene>
<evidence type="ECO:0000313" key="4">
    <source>
        <dbReference type="Proteomes" id="UP001460270"/>
    </source>
</evidence>
<keyword evidence="2" id="KW-0812">Transmembrane</keyword>
<dbReference type="EMBL" id="JBBPFD010000011">
    <property type="protein sequence ID" value="KAK7906903.1"/>
    <property type="molecule type" value="Genomic_DNA"/>
</dbReference>
<sequence length="69" mass="7374">MLRGAILGGLGIWSGCLIAGDVEMFILKSLQKSREAKEGRPRSGAPCRAEVHETKVQAQPSPLGQEEQG</sequence>
<evidence type="ECO:0000313" key="3">
    <source>
        <dbReference type="EMBL" id="KAK7906903.1"/>
    </source>
</evidence>
<dbReference type="AlphaFoldDB" id="A0AAW0NUQ2"/>
<evidence type="ECO:0000256" key="1">
    <source>
        <dbReference type="SAM" id="MobiDB-lite"/>
    </source>
</evidence>
<reference evidence="4" key="1">
    <citation type="submission" date="2024-04" db="EMBL/GenBank/DDBJ databases">
        <title>Salinicola lusitanus LLJ914,a marine bacterium isolated from the Okinawa Trough.</title>
        <authorList>
            <person name="Li J."/>
        </authorList>
    </citation>
    <scope>NUCLEOTIDE SEQUENCE [LARGE SCALE GENOMIC DNA]</scope>
</reference>
<dbReference type="Proteomes" id="UP001460270">
    <property type="component" value="Unassembled WGS sequence"/>
</dbReference>
<evidence type="ECO:0000256" key="2">
    <source>
        <dbReference type="SAM" id="Phobius"/>
    </source>
</evidence>
<name>A0AAW0NUQ2_9GOBI</name>
<feature type="transmembrane region" description="Helical" evidence="2">
    <location>
        <begin position="6"/>
        <end position="27"/>
    </location>
</feature>
<accession>A0AAW0NUQ2</accession>
<dbReference type="PROSITE" id="PS51257">
    <property type="entry name" value="PROKAR_LIPOPROTEIN"/>
    <property type="match status" value="1"/>
</dbReference>
<comment type="caution">
    <text evidence="3">The sequence shown here is derived from an EMBL/GenBank/DDBJ whole genome shotgun (WGS) entry which is preliminary data.</text>
</comment>
<organism evidence="3 4">
    <name type="scientific">Mugilogobius chulae</name>
    <name type="common">yellowstripe goby</name>
    <dbReference type="NCBI Taxonomy" id="88201"/>
    <lineage>
        <taxon>Eukaryota</taxon>
        <taxon>Metazoa</taxon>
        <taxon>Chordata</taxon>
        <taxon>Craniata</taxon>
        <taxon>Vertebrata</taxon>
        <taxon>Euteleostomi</taxon>
        <taxon>Actinopterygii</taxon>
        <taxon>Neopterygii</taxon>
        <taxon>Teleostei</taxon>
        <taxon>Neoteleostei</taxon>
        <taxon>Acanthomorphata</taxon>
        <taxon>Gobiaria</taxon>
        <taxon>Gobiiformes</taxon>
        <taxon>Gobioidei</taxon>
        <taxon>Gobiidae</taxon>
        <taxon>Gobionellinae</taxon>
        <taxon>Mugilogobius</taxon>
    </lineage>
</organism>
<feature type="region of interest" description="Disordered" evidence="1">
    <location>
        <begin position="32"/>
        <end position="69"/>
    </location>
</feature>
<proteinExistence type="predicted"/>
<keyword evidence="2" id="KW-0472">Membrane</keyword>
<protein>
    <submittedName>
        <fullName evidence="3">Uncharacterized protein</fullName>
    </submittedName>
</protein>
<keyword evidence="4" id="KW-1185">Reference proteome</keyword>
<keyword evidence="2" id="KW-1133">Transmembrane helix</keyword>